<feature type="region of interest" description="Disordered" evidence="8">
    <location>
        <begin position="644"/>
        <end position="725"/>
    </location>
</feature>
<keyword evidence="7" id="KW-0539">Nucleus</keyword>
<feature type="compositionally biased region" description="Basic and acidic residues" evidence="8">
    <location>
        <begin position="647"/>
        <end position="663"/>
    </location>
</feature>
<reference evidence="12" key="1">
    <citation type="journal article" date="2023" name="Mol. Phylogenet. Evol.">
        <title>Genome-scale phylogeny and comparative genomics of the fungal order Sordariales.</title>
        <authorList>
            <person name="Hensen N."/>
            <person name="Bonometti L."/>
            <person name="Westerberg I."/>
            <person name="Brannstrom I.O."/>
            <person name="Guillou S."/>
            <person name="Cros-Aarteil S."/>
            <person name="Calhoun S."/>
            <person name="Haridas S."/>
            <person name="Kuo A."/>
            <person name="Mondo S."/>
            <person name="Pangilinan J."/>
            <person name="Riley R."/>
            <person name="LaButti K."/>
            <person name="Andreopoulos B."/>
            <person name="Lipzen A."/>
            <person name="Chen C."/>
            <person name="Yan M."/>
            <person name="Daum C."/>
            <person name="Ng V."/>
            <person name="Clum A."/>
            <person name="Steindorff A."/>
            <person name="Ohm R.A."/>
            <person name="Martin F."/>
            <person name="Silar P."/>
            <person name="Natvig D.O."/>
            <person name="Lalanne C."/>
            <person name="Gautier V."/>
            <person name="Ament-Velasquez S.L."/>
            <person name="Kruys A."/>
            <person name="Hutchinson M.I."/>
            <person name="Powell A.J."/>
            <person name="Barry K."/>
            <person name="Miller A.N."/>
            <person name="Grigoriev I.V."/>
            <person name="Debuchy R."/>
            <person name="Gladieux P."/>
            <person name="Hiltunen Thoren M."/>
            <person name="Johannesson H."/>
        </authorList>
    </citation>
    <scope>NUCLEOTIDE SEQUENCE</scope>
    <source>
        <strain evidence="12">CBS 731.68</strain>
    </source>
</reference>
<feature type="compositionally biased region" description="Basic and acidic residues" evidence="8">
    <location>
        <begin position="304"/>
        <end position="325"/>
    </location>
</feature>
<evidence type="ECO:0008006" key="14">
    <source>
        <dbReference type="Google" id="ProtNLM"/>
    </source>
</evidence>
<name>A0AAN6U2F8_9PEZI</name>
<feature type="domain" description="Post-SET" evidence="10">
    <location>
        <begin position="629"/>
        <end position="645"/>
    </location>
</feature>
<dbReference type="PANTHER" id="PTHR22884">
    <property type="entry name" value="SET DOMAIN PROTEINS"/>
    <property type="match status" value="1"/>
</dbReference>
<dbReference type="Pfam" id="PF17907">
    <property type="entry name" value="AWS"/>
    <property type="match status" value="1"/>
</dbReference>
<evidence type="ECO:0000256" key="4">
    <source>
        <dbReference type="ARBA" id="ARBA00022603"/>
    </source>
</evidence>
<feature type="compositionally biased region" description="Low complexity" evidence="8">
    <location>
        <begin position="797"/>
        <end position="806"/>
    </location>
</feature>
<feature type="compositionally biased region" description="Low complexity" evidence="8">
    <location>
        <begin position="665"/>
        <end position="677"/>
    </location>
</feature>
<evidence type="ECO:0000256" key="8">
    <source>
        <dbReference type="SAM" id="MobiDB-lite"/>
    </source>
</evidence>
<evidence type="ECO:0000313" key="12">
    <source>
        <dbReference type="EMBL" id="KAK4125112.1"/>
    </source>
</evidence>
<feature type="region of interest" description="Disordered" evidence="8">
    <location>
        <begin position="20"/>
        <end position="169"/>
    </location>
</feature>
<evidence type="ECO:0000256" key="3">
    <source>
        <dbReference type="ARBA" id="ARBA00022454"/>
    </source>
</evidence>
<feature type="region of interest" description="Disordered" evidence="8">
    <location>
        <begin position="291"/>
        <end position="338"/>
    </location>
</feature>
<dbReference type="InterPro" id="IPR050777">
    <property type="entry name" value="SET2_Histone-Lys_MeTrsfase"/>
</dbReference>
<evidence type="ECO:0000313" key="13">
    <source>
        <dbReference type="Proteomes" id="UP001302602"/>
    </source>
</evidence>
<feature type="region of interest" description="Disordered" evidence="8">
    <location>
        <begin position="791"/>
        <end position="824"/>
    </location>
</feature>
<sequence>MAAIPMAPTMAELDSLLLHGSSFSSTTPTDPSSANSAASLSSTPPTTVSPDSMSLASESDPPKPESVAASTIEAVIPTPETQQIESEQRESGQPTPVDDDAIVVAEPVLPAEPPSTSRPRRARSSFPVYNIAKLAGTDVHGRRRSKGDAVQEKRRRTISDGTLVPPASSSANDWVDALVNTSQAAQGKADASSTNRSAAVLNTPRSARIAKKVPSSPAASRLTRRATRLSGASAENVVTKLSALSKRGKKAVEKGVGRLTRELKRLQDTNEYAHIDTRPVRYTVWSNGKYVDIDPTQDPPAPEPPRKKAKVDENAAGNDETKPDEDKQEEGAPAARKPRVKKWLEKGLYAGQEAPVDIFKGLTSQEKKKLASIPELMPSGKPNRVLPQPMYNGLRILINGRDFKLPYDVCNPLPPGQPKPAAYRTMTKNRFVGNAAAYWKKTPHFEDFSSKCVCKPEDGCGEDCQNRIMLYECDETNCNVGKAHCTNRSFQDLQERTKKGGRYRVGVEVFKTPDRGYGVRSNRCFEPNQIIMEYTGEIITVEECERRMNEVYKDNECYYLMSFDQNMIIDATTGSIARFVNHSCSPNCRMIKWIVSGQPRMALFAGDRPIMTGEELTYDYNFDPFSAKNVQKCLCGSPNCRGVLGPKPKEVKPPKPTKDEKKAVKAASKSSIKSSAKGPTKPSGNPPAKSSVKRKLRDAFDFDGDDEEEAKTAKKRKIQAATGLKRTVSSTSLKTAKGAAKRAVKGAITIKRTVSSISVATKKKRTGFLVASSKAVEAKVTSKTKAATKTKTKTKTKTTIQRTTGKVTKKTYGKKASPTSSATATAMAKNKIDMPSRSPSLTIVAAGVSANLSTSTTTSSSSSAKTDIAKPSTPMSSSTKKAIPMLALSSGKKTSSRKVTPSRKAIESGLSVGTPLPSLSKSVVSKAKAGPGAGATTEAGVAAGLGTPAAEVKKTPTRIKLVNVSKK</sequence>
<dbReference type="GeneID" id="87825453"/>
<dbReference type="EMBL" id="MU853226">
    <property type="protein sequence ID" value="KAK4125112.1"/>
    <property type="molecule type" value="Genomic_DNA"/>
</dbReference>
<dbReference type="PROSITE" id="PS51215">
    <property type="entry name" value="AWS"/>
    <property type="match status" value="1"/>
</dbReference>
<feature type="compositionally biased region" description="Low complexity" evidence="8">
    <location>
        <begin position="103"/>
        <end position="117"/>
    </location>
</feature>
<reference evidence="12" key="2">
    <citation type="submission" date="2023-05" db="EMBL/GenBank/DDBJ databases">
        <authorList>
            <consortium name="Lawrence Berkeley National Laboratory"/>
            <person name="Steindorff A."/>
            <person name="Hensen N."/>
            <person name="Bonometti L."/>
            <person name="Westerberg I."/>
            <person name="Brannstrom I.O."/>
            <person name="Guillou S."/>
            <person name="Cros-Aarteil S."/>
            <person name="Calhoun S."/>
            <person name="Haridas S."/>
            <person name="Kuo A."/>
            <person name="Mondo S."/>
            <person name="Pangilinan J."/>
            <person name="Riley R."/>
            <person name="Labutti K."/>
            <person name="Andreopoulos B."/>
            <person name="Lipzen A."/>
            <person name="Chen C."/>
            <person name="Yanf M."/>
            <person name="Daum C."/>
            <person name="Ng V."/>
            <person name="Clum A."/>
            <person name="Ohm R."/>
            <person name="Martin F."/>
            <person name="Silar P."/>
            <person name="Natvig D."/>
            <person name="Lalanne C."/>
            <person name="Gautier V."/>
            <person name="Ament-Velasquez S.L."/>
            <person name="Kruys A."/>
            <person name="Hutchinson M.I."/>
            <person name="Powell A.J."/>
            <person name="Barry K."/>
            <person name="Miller A.N."/>
            <person name="Grigoriev I.V."/>
            <person name="Debuchy R."/>
            <person name="Gladieux P."/>
            <person name="Thoren M.H."/>
            <person name="Johannesson H."/>
        </authorList>
    </citation>
    <scope>NUCLEOTIDE SEQUENCE</scope>
    <source>
        <strain evidence="12">CBS 731.68</strain>
    </source>
</reference>
<comment type="caution">
    <text evidence="12">The sequence shown here is derived from an EMBL/GenBank/DDBJ whole genome shotgun (WGS) entry which is preliminary data.</text>
</comment>
<dbReference type="SMART" id="SM00508">
    <property type="entry name" value="PostSET"/>
    <property type="match status" value="1"/>
</dbReference>
<dbReference type="FunFam" id="2.170.270.10:FF:000037">
    <property type="entry name" value="Histone-lysine N-methyltransferase"/>
    <property type="match status" value="1"/>
</dbReference>
<feature type="domain" description="AWS" evidence="11">
    <location>
        <begin position="447"/>
        <end position="494"/>
    </location>
</feature>
<keyword evidence="5" id="KW-0808">Transferase</keyword>
<evidence type="ECO:0000256" key="7">
    <source>
        <dbReference type="ARBA" id="ARBA00023242"/>
    </source>
</evidence>
<dbReference type="InterPro" id="IPR006560">
    <property type="entry name" value="AWS_dom"/>
</dbReference>
<evidence type="ECO:0000256" key="6">
    <source>
        <dbReference type="ARBA" id="ARBA00022691"/>
    </source>
</evidence>
<feature type="compositionally biased region" description="Low complexity" evidence="8">
    <location>
        <begin position="870"/>
        <end position="881"/>
    </location>
</feature>
<keyword evidence="6" id="KW-0949">S-adenosyl-L-methionine</keyword>
<dbReference type="Pfam" id="PF00856">
    <property type="entry name" value="SET"/>
    <property type="match status" value="1"/>
</dbReference>
<dbReference type="InterPro" id="IPR003616">
    <property type="entry name" value="Post-SET_dom"/>
</dbReference>
<dbReference type="PROSITE" id="PS50280">
    <property type="entry name" value="SET"/>
    <property type="match status" value="1"/>
</dbReference>
<feature type="compositionally biased region" description="Low complexity" evidence="8">
    <location>
        <begin position="814"/>
        <end position="824"/>
    </location>
</feature>
<keyword evidence="3" id="KW-0158">Chromosome</keyword>
<dbReference type="GO" id="GO:0005634">
    <property type="term" value="C:nucleus"/>
    <property type="evidence" value="ECO:0007669"/>
    <property type="project" value="UniProtKB-SubCell"/>
</dbReference>
<proteinExistence type="predicted"/>
<dbReference type="SUPFAM" id="SSF82199">
    <property type="entry name" value="SET domain"/>
    <property type="match status" value="1"/>
</dbReference>
<dbReference type="GO" id="GO:0005694">
    <property type="term" value="C:chromosome"/>
    <property type="evidence" value="ECO:0007669"/>
    <property type="project" value="UniProtKB-SubCell"/>
</dbReference>
<dbReference type="AlphaFoldDB" id="A0AAN6U2F8"/>
<dbReference type="SMART" id="SM00317">
    <property type="entry name" value="SET"/>
    <property type="match status" value="1"/>
</dbReference>
<keyword evidence="4" id="KW-0489">Methyltransferase</keyword>
<evidence type="ECO:0000256" key="5">
    <source>
        <dbReference type="ARBA" id="ARBA00022679"/>
    </source>
</evidence>
<evidence type="ECO:0000256" key="1">
    <source>
        <dbReference type="ARBA" id="ARBA00004123"/>
    </source>
</evidence>
<feature type="region of interest" description="Disordered" evidence="8">
    <location>
        <begin position="852"/>
        <end position="919"/>
    </location>
</feature>
<dbReference type="GO" id="GO:0032259">
    <property type="term" value="P:methylation"/>
    <property type="evidence" value="ECO:0007669"/>
    <property type="project" value="UniProtKB-KW"/>
</dbReference>
<dbReference type="GO" id="GO:0042054">
    <property type="term" value="F:histone methyltransferase activity"/>
    <property type="evidence" value="ECO:0007669"/>
    <property type="project" value="InterPro"/>
</dbReference>
<evidence type="ECO:0000259" key="9">
    <source>
        <dbReference type="PROSITE" id="PS50280"/>
    </source>
</evidence>
<comment type="subcellular location">
    <subcellularLocation>
        <location evidence="2">Chromosome</location>
    </subcellularLocation>
    <subcellularLocation>
        <location evidence="1">Nucleus</location>
    </subcellularLocation>
</comment>
<keyword evidence="13" id="KW-1185">Reference proteome</keyword>
<dbReference type="InterPro" id="IPR046341">
    <property type="entry name" value="SET_dom_sf"/>
</dbReference>
<dbReference type="InterPro" id="IPR001214">
    <property type="entry name" value="SET_dom"/>
</dbReference>
<evidence type="ECO:0000256" key="2">
    <source>
        <dbReference type="ARBA" id="ARBA00004286"/>
    </source>
</evidence>
<feature type="domain" description="SET" evidence="9">
    <location>
        <begin position="505"/>
        <end position="621"/>
    </location>
</feature>
<feature type="compositionally biased region" description="Low complexity" evidence="8">
    <location>
        <begin position="853"/>
        <end position="863"/>
    </location>
</feature>
<gene>
    <name evidence="12" type="ORF">N657DRAFT_569792</name>
</gene>
<dbReference type="Proteomes" id="UP001302602">
    <property type="component" value="Unassembled WGS sequence"/>
</dbReference>
<dbReference type="Gene3D" id="2.170.270.10">
    <property type="entry name" value="SET domain"/>
    <property type="match status" value="1"/>
</dbReference>
<organism evidence="12 13">
    <name type="scientific">Parathielavia appendiculata</name>
    <dbReference type="NCBI Taxonomy" id="2587402"/>
    <lineage>
        <taxon>Eukaryota</taxon>
        <taxon>Fungi</taxon>
        <taxon>Dikarya</taxon>
        <taxon>Ascomycota</taxon>
        <taxon>Pezizomycotina</taxon>
        <taxon>Sordariomycetes</taxon>
        <taxon>Sordariomycetidae</taxon>
        <taxon>Sordariales</taxon>
        <taxon>Chaetomiaceae</taxon>
        <taxon>Parathielavia</taxon>
    </lineage>
</organism>
<protein>
    <recommendedName>
        <fullName evidence="14">Histone-lysine N-methyltransferase ASH1L</fullName>
    </recommendedName>
</protein>
<dbReference type="PROSITE" id="PS50868">
    <property type="entry name" value="POST_SET"/>
    <property type="match status" value="1"/>
</dbReference>
<evidence type="ECO:0000259" key="11">
    <source>
        <dbReference type="PROSITE" id="PS51215"/>
    </source>
</evidence>
<evidence type="ECO:0000259" key="10">
    <source>
        <dbReference type="PROSITE" id="PS50868"/>
    </source>
</evidence>
<feature type="compositionally biased region" description="Low complexity" evidence="8">
    <location>
        <begin position="21"/>
        <end position="54"/>
    </location>
</feature>
<dbReference type="RefSeq" id="XP_062648883.1">
    <property type="nucleotide sequence ID" value="XM_062788683.1"/>
</dbReference>
<accession>A0AAN6U2F8</accession>